<feature type="transmembrane region" description="Helical" evidence="1">
    <location>
        <begin position="114"/>
        <end position="144"/>
    </location>
</feature>
<sequence>MTETAFKALVLRQDDEGKTQAAIEQLGQQDLPDEPVLVKVDYSSLNYKDGMAVTGTGKIVLKWPMVPGIDLVGTVVDGGDSDYQAGDKVVLTGWSVGEKYWGGYAQYQRVRPEWLVPLPAGITAIQSMAIGTAGLTAMLCVMALEDGGITPDSGTVVVSGAAGGVGSVAVALLAKLGYRVAAITGRESTHDYLKSLGASEILSRDEMGARSRPLEKSRWAGAIDTVGGDMLGRLLAESDYSGTVAACGLAGDFKLPTTVMPFILRNVRLQGVDSVMCPAARRIEAWKRLASDLPQSMLDSINQVVALEQVPEQAAAIMAGQVQGRVVVDLQA</sequence>
<feature type="domain" description="Enoyl reductase (ER)" evidence="2">
    <location>
        <begin position="18"/>
        <end position="328"/>
    </location>
</feature>
<dbReference type="Pfam" id="PF08240">
    <property type="entry name" value="ADH_N"/>
    <property type="match status" value="1"/>
</dbReference>
<gene>
    <name evidence="3" type="ORF">DV711_14440</name>
</gene>
<dbReference type="Gene3D" id="3.40.50.720">
    <property type="entry name" value="NAD(P)-binding Rossmann-like Domain"/>
    <property type="match status" value="1"/>
</dbReference>
<evidence type="ECO:0000259" key="2">
    <source>
        <dbReference type="SMART" id="SM00829"/>
    </source>
</evidence>
<dbReference type="NCBIfam" id="TIGR02823">
    <property type="entry name" value="oxido_YhdH"/>
    <property type="match status" value="1"/>
</dbReference>
<dbReference type="OrthoDB" id="9782155at2"/>
<dbReference type="GO" id="GO:0043957">
    <property type="term" value="F:acryloyl-CoA reductase (NADPH) activity"/>
    <property type="evidence" value="ECO:0007669"/>
    <property type="project" value="TreeGrafter"/>
</dbReference>
<keyword evidence="4" id="KW-1185">Reference proteome</keyword>
<dbReference type="Gene3D" id="3.90.180.10">
    <property type="entry name" value="Medium-chain alcohol dehydrogenases, catalytic domain"/>
    <property type="match status" value="1"/>
</dbReference>
<dbReference type="CDD" id="cd08288">
    <property type="entry name" value="MDR_yhdh"/>
    <property type="match status" value="1"/>
</dbReference>
<dbReference type="InterPro" id="IPR011032">
    <property type="entry name" value="GroES-like_sf"/>
</dbReference>
<dbReference type="InterPro" id="IPR013154">
    <property type="entry name" value="ADH-like_N"/>
</dbReference>
<accession>A0A369WH84</accession>
<dbReference type="SUPFAM" id="SSF50129">
    <property type="entry name" value="GroES-like"/>
    <property type="match status" value="1"/>
</dbReference>
<dbReference type="EMBL" id="QQOH01000004">
    <property type="protein sequence ID" value="RDE18815.1"/>
    <property type="molecule type" value="Genomic_DNA"/>
</dbReference>
<proteinExistence type="predicted"/>
<keyword evidence="1" id="KW-0472">Membrane</keyword>
<organism evidence="3 4">
    <name type="scientific">Motiliproteus coralliicola</name>
    <dbReference type="NCBI Taxonomy" id="2283196"/>
    <lineage>
        <taxon>Bacteria</taxon>
        <taxon>Pseudomonadati</taxon>
        <taxon>Pseudomonadota</taxon>
        <taxon>Gammaproteobacteria</taxon>
        <taxon>Oceanospirillales</taxon>
        <taxon>Oceanospirillaceae</taxon>
        <taxon>Motiliproteus</taxon>
    </lineage>
</organism>
<dbReference type="PANTHER" id="PTHR43677">
    <property type="entry name" value="SHORT-CHAIN DEHYDROGENASE/REDUCTASE"/>
    <property type="match status" value="1"/>
</dbReference>
<dbReference type="AlphaFoldDB" id="A0A369WH84"/>
<evidence type="ECO:0000256" key="1">
    <source>
        <dbReference type="SAM" id="Phobius"/>
    </source>
</evidence>
<evidence type="ECO:0000313" key="4">
    <source>
        <dbReference type="Proteomes" id="UP000253769"/>
    </source>
</evidence>
<dbReference type="SMART" id="SM00829">
    <property type="entry name" value="PKS_ER"/>
    <property type="match status" value="1"/>
</dbReference>
<keyword evidence="1" id="KW-1133">Transmembrane helix</keyword>
<dbReference type="InterPro" id="IPR036291">
    <property type="entry name" value="NAD(P)-bd_dom_sf"/>
</dbReference>
<comment type="caution">
    <text evidence="3">The sequence shown here is derived from an EMBL/GenBank/DDBJ whole genome shotgun (WGS) entry which is preliminary data.</text>
</comment>
<dbReference type="Pfam" id="PF00107">
    <property type="entry name" value="ADH_zinc_N"/>
    <property type="match status" value="1"/>
</dbReference>
<dbReference type="InterPro" id="IPR020843">
    <property type="entry name" value="ER"/>
</dbReference>
<dbReference type="InterPro" id="IPR051397">
    <property type="entry name" value="Zn-ADH-like_protein"/>
</dbReference>
<feature type="transmembrane region" description="Helical" evidence="1">
    <location>
        <begin position="156"/>
        <end position="178"/>
    </location>
</feature>
<dbReference type="Proteomes" id="UP000253769">
    <property type="component" value="Unassembled WGS sequence"/>
</dbReference>
<protein>
    <submittedName>
        <fullName evidence="3">Oxidoreductase</fullName>
    </submittedName>
</protein>
<dbReference type="PANTHER" id="PTHR43677:SF1">
    <property type="entry name" value="ACRYLYL-COA REDUCTASE ACUI-RELATED"/>
    <property type="match status" value="1"/>
</dbReference>
<dbReference type="InterPro" id="IPR013149">
    <property type="entry name" value="ADH-like_C"/>
</dbReference>
<reference evidence="3 4" key="1">
    <citation type="submission" date="2018-07" db="EMBL/GenBank/DDBJ databases">
        <title>Motiliproteus coralliicola sp. nov., a bacterium isolated from Coral.</title>
        <authorList>
            <person name="Wang G."/>
        </authorList>
    </citation>
    <scope>NUCLEOTIDE SEQUENCE [LARGE SCALE GENOMIC DNA]</scope>
    <source>
        <strain evidence="3 4">C34</strain>
    </source>
</reference>
<dbReference type="SUPFAM" id="SSF51735">
    <property type="entry name" value="NAD(P)-binding Rossmann-fold domains"/>
    <property type="match status" value="1"/>
</dbReference>
<name>A0A369WH84_9GAMM</name>
<keyword evidence="1" id="KW-0812">Transmembrane</keyword>
<dbReference type="InterPro" id="IPR014188">
    <property type="entry name" value="Acrylyl-CoA_reductase_AcuI"/>
</dbReference>
<evidence type="ECO:0000313" key="3">
    <source>
        <dbReference type="EMBL" id="RDE18815.1"/>
    </source>
</evidence>
<dbReference type="RefSeq" id="WP_114696429.1">
    <property type="nucleotide sequence ID" value="NZ_QQOH01000004.1"/>
</dbReference>